<evidence type="ECO:0000256" key="9">
    <source>
        <dbReference type="ARBA" id="ARBA00022898"/>
    </source>
</evidence>
<evidence type="ECO:0000256" key="4">
    <source>
        <dbReference type="ARBA" id="ARBA00005517"/>
    </source>
</evidence>
<dbReference type="PANTHER" id="PTHR48078">
    <property type="entry name" value="THREONINE DEHYDRATASE, MITOCHONDRIAL-RELATED"/>
    <property type="match status" value="1"/>
</dbReference>
<dbReference type="FunFam" id="3.40.50.1100:FF:000014">
    <property type="entry name" value="Threonine synthase"/>
    <property type="match status" value="1"/>
</dbReference>
<dbReference type="GO" id="GO:0004794">
    <property type="term" value="F:threonine deaminase activity"/>
    <property type="evidence" value="ECO:0007669"/>
    <property type="project" value="TreeGrafter"/>
</dbReference>
<feature type="modified residue" description="N6-(pyridoxal phosphate)lysine" evidence="15">
    <location>
        <position position="64"/>
    </location>
</feature>
<accession>A0A160T296</accession>
<dbReference type="Gene3D" id="3.40.50.1100">
    <property type="match status" value="2"/>
</dbReference>
<dbReference type="FunFam" id="3.40.50.1100:FF:000013">
    <property type="entry name" value="Threonine synthase"/>
    <property type="match status" value="1"/>
</dbReference>
<evidence type="ECO:0000256" key="5">
    <source>
        <dbReference type="ARBA" id="ARBA00013028"/>
    </source>
</evidence>
<sequence>MNWPGVIEAYRPYLPFDADAPVVTLNEGNTPLIHAPRLAEQIAPRGGLQLYLKYEGLNPTGSFKDRGMTAAISRAVQEGAETVICASTGNTAASAAAYAARAGLRCLVLVPQGKIALGKLAASLAYGAEVISIDGSFDDGLRMVREITERRADSRRPIALVNSVNPWRLEGQKTGAFEIVDQLGGQAPDWHCLPVGNAGNISAYWLGYKQYAKGLPRLLGGQAAGAAPIVLGRVVEKPETLATAIRIGNPARWRQAVEALDESGGIITAVSDEDILEAWRLLARVEGVFVEPASATGLAALRQQIALGEIDPAGRTAVVVLTGHGLKDPGTAVEQAAAPITLKAEIEALERYLRG</sequence>
<dbReference type="InterPro" id="IPR000634">
    <property type="entry name" value="Ser/Thr_deHydtase_PyrdxlP-BS"/>
</dbReference>
<keyword evidence="10 13" id="KW-0456">Lyase</keyword>
<dbReference type="GO" id="GO:0009097">
    <property type="term" value="P:isoleucine biosynthetic process"/>
    <property type="evidence" value="ECO:0007669"/>
    <property type="project" value="TreeGrafter"/>
</dbReference>
<dbReference type="Pfam" id="PF00291">
    <property type="entry name" value="PALP"/>
    <property type="match status" value="1"/>
</dbReference>
<evidence type="ECO:0000256" key="8">
    <source>
        <dbReference type="ARBA" id="ARBA00022697"/>
    </source>
</evidence>
<name>A0A160T296_9CHLR</name>
<keyword evidence="18" id="KW-1185">Reference proteome</keyword>
<dbReference type="EC" id="4.2.3.1" evidence="5 12"/>
<evidence type="ECO:0000256" key="15">
    <source>
        <dbReference type="PIRSR" id="PIRSR038945-2"/>
    </source>
</evidence>
<evidence type="ECO:0000256" key="3">
    <source>
        <dbReference type="ARBA" id="ARBA00004979"/>
    </source>
</evidence>
<dbReference type="GO" id="GO:0009088">
    <property type="term" value="P:threonine biosynthetic process"/>
    <property type="evidence" value="ECO:0007669"/>
    <property type="project" value="UniProtKB-UniRule"/>
</dbReference>
<comment type="cofactor">
    <cofactor evidence="1 13 14">
        <name>pyridoxal 5'-phosphate</name>
        <dbReference type="ChEBI" id="CHEBI:597326"/>
    </cofactor>
</comment>
<comment type="pathway">
    <text evidence="3 13">Amino-acid biosynthesis; L-threonine biosynthesis; L-threonine from L-aspartate: step 5/5.</text>
</comment>
<comment type="function">
    <text evidence="2 13">Catalyzes the gamma-elimination of phosphate from L-phosphohomoserine and the beta-addition of water to produce L-threonine.</text>
</comment>
<evidence type="ECO:0000256" key="1">
    <source>
        <dbReference type="ARBA" id="ARBA00001933"/>
    </source>
</evidence>
<dbReference type="EMBL" id="LN890655">
    <property type="protein sequence ID" value="CUS04036.2"/>
    <property type="molecule type" value="Genomic_DNA"/>
</dbReference>
<dbReference type="AlphaFoldDB" id="A0A160T296"/>
<feature type="domain" description="Rhodanese" evidence="16">
    <location>
        <begin position="83"/>
        <end position="149"/>
    </location>
</feature>
<dbReference type="SUPFAM" id="SSF53686">
    <property type="entry name" value="Tryptophan synthase beta subunit-like PLP-dependent enzymes"/>
    <property type="match status" value="1"/>
</dbReference>
<comment type="catalytic activity">
    <reaction evidence="11 13">
        <text>O-phospho-L-homoserine + H2O = L-threonine + phosphate</text>
        <dbReference type="Rhea" id="RHEA:10840"/>
        <dbReference type="ChEBI" id="CHEBI:15377"/>
        <dbReference type="ChEBI" id="CHEBI:43474"/>
        <dbReference type="ChEBI" id="CHEBI:57590"/>
        <dbReference type="ChEBI" id="CHEBI:57926"/>
        <dbReference type="EC" id="4.2.3.1"/>
    </reaction>
</comment>
<organism evidence="17 18">
    <name type="scientific">Candidatus Promineifilum breve</name>
    <dbReference type="NCBI Taxonomy" id="1806508"/>
    <lineage>
        <taxon>Bacteria</taxon>
        <taxon>Bacillati</taxon>
        <taxon>Chloroflexota</taxon>
        <taxon>Ardenticatenia</taxon>
        <taxon>Candidatus Promineifilales</taxon>
        <taxon>Candidatus Promineifilaceae</taxon>
        <taxon>Candidatus Promineifilum</taxon>
    </lineage>
</organism>
<evidence type="ECO:0000313" key="18">
    <source>
        <dbReference type="Proteomes" id="UP000215027"/>
    </source>
</evidence>
<reference evidence="17" key="1">
    <citation type="submission" date="2016-01" db="EMBL/GenBank/DDBJ databases">
        <authorList>
            <person name="Mcilroy J.S."/>
            <person name="Karst M S."/>
            <person name="Albertsen M."/>
        </authorList>
    </citation>
    <scope>NUCLEOTIDE SEQUENCE</scope>
    <source>
        <strain evidence="17">Cfx-K</strain>
    </source>
</reference>
<dbReference type="GO" id="GO:0006567">
    <property type="term" value="P:L-threonine catabolic process"/>
    <property type="evidence" value="ECO:0007669"/>
    <property type="project" value="TreeGrafter"/>
</dbReference>
<keyword evidence="8 13" id="KW-0791">Threonine biosynthesis</keyword>
<evidence type="ECO:0000256" key="12">
    <source>
        <dbReference type="NCBIfam" id="TIGR00260"/>
    </source>
</evidence>
<evidence type="ECO:0000256" key="6">
    <source>
        <dbReference type="ARBA" id="ARBA00018679"/>
    </source>
</evidence>
<evidence type="ECO:0000256" key="11">
    <source>
        <dbReference type="ARBA" id="ARBA00049144"/>
    </source>
</evidence>
<feature type="binding site" evidence="14">
    <location>
        <begin position="196"/>
        <end position="200"/>
    </location>
    <ligand>
        <name>pyridoxal 5'-phosphate</name>
        <dbReference type="ChEBI" id="CHEBI:597326"/>
    </ligand>
</feature>
<dbReference type="KEGG" id="pbf:CFX0092_A2158"/>
<dbReference type="NCBIfam" id="TIGR00260">
    <property type="entry name" value="thrC"/>
    <property type="match status" value="1"/>
</dbReference>
<dbReference type="PANTHER" id="PTHR48078:SF6">
    <property type="entry name" value="L-THREONINE DEHYDRATASE CATABOLIC TDCB"/>
    <property type="match status" value="1"/>
</dbReference>
<dbReference type="InterPro" id="IPR036052">
    <property type="entry name" value="TrpB-like_PALP_sf"/>
</dbReference>
<dbReference type="Proteomes" id="UP000215027">
    <property type="component" value="Chromosome I"/>
</dbReference>
<dbReference type="InterPro" id="IPR001926">
    <property type="entry name" value="TrpB-like_PALP"/>
</dbReference>
<evidence type="ECO:0000256" key="10">
    <source>
        <dbReference type="ARBA" id="ARBA00023239"/>
    </source>
</evidence>
<proteinExistence type="inferred from homology"/>
<evidence type="ECO:0000256" key="2">
    <source>
        <dbReference type="ARBA" id="ARBA00003648"/>
    </source>
</evidence>
<protein>
    <recommendedName>
        <fullName evidence="6 12">Threonine synthase</fullName>
        <ecNumber evidence="5 12">4.2.3.1</ecNumber>
    </recommendedName>
</protein>
<keyword evidence="9 13" id="KW-0663">Pyridoxal phosphate</keyword>
<dbReference type="GO" id="GO:0004795">
    <property type="term" value="F:threonine synthase activity"/>
    <property type="evidence" value="ECO:0007669"/>
    <property type="project" value="UniProtKB-UniRule"/>
</dbReference>
<dbReference type="UniPathway" id="UPA00050">
    <property type="reaction ID" value="UER00065"/>
</dbReference>
<evidence type="ECO:0000313" key="17">
    <source>
        <dbReference type="EMBL" id="CUS04036.2"/>
    </source>
</evidence>
<dbReference type="PROSITE" id="PS50206">
    <property type="entry name" value="RHODANESE_3"/>
    <property type="match status" value="1"/>
</dbReference>
<gene>
    <name evidence="17" type="primary">thrC</name>
    <name evidence="17" type="ORF">CFX0092_A2158</name>
</gene>
<keyword evidence="7 13" id="KW-0028">Amino-acid biosynthesis</keyword>
<dbReference type="InterPro" id="IPR050147">
    <property type="entry name" value="Ser/Thr_Dehydratase"/>
</dbReference>
<dbReference type="GO" id="GO:0003941">
    <property type="term" value="F:L-serine ammonia-lyase activity"/>
    <property type="evidence" value="ECO:0007669"/>
    <property type="project" value="TreeGrafter"/>
</dbReference>
<dbReference type="OrthoDB" id="9778118at2"/>
<dbReference type="GO" id="GO:0030170">
    <property type="term" value="F:pyridoxal phosphate binding"/>
    <property type="evidence" value="ECO:0007669"/>
    <property type="project" value="InterPro"/>
</dbReference>
<evidence type="ECO:0000256" key="7">
    <source>
        <dbReference type="ARBA" id="ARBA00022605"/>
    </source>
</evidence>
<feature type="binding site" evidence="14">
    <location>
        <position position="322"/>
    </location>
    <ligand>
        <name>pyridoxal 5'-phosphate</name>
        <dbReference type="ChEBI" id="CHEBI:597326"/>
    </ligand>
</feature>
<comment type="similarity">
    <text evidence="4 13">Belongs to the threonine synthase family.</text>
</comment>
<dbReference type="PROSITE" id="PS00165">
    <property type="entry name" value="DEHYDRATASE_SER_THR"/>
    <property type="match status" value="1"/>
</dbReference>
<dbReference type="RefSeq" id="WP_095043438.1">
    <property type="nucleotide sequence ID" value="NZ_LN890655.1"/>
</dbReference>
<dbReference type="GO" id="GO:0006565">
    <property type="term" value="P:L-serine catabolic process"/>
    <property type="evidence" value="ECO:0007669"/>
    <property type="project" value="TreeGrafter"/>
</dbReference>
<dbReference type="InterPro" id="IPR026260">
    <property type="entry name" value="Thr_Synthase_bac/arc"/>
</dbReference>
<evidence type="ECO:0000256" key="13">
    <source>
        <dbReference type="PIRNR" id="PIRNR038945"/>
    </source>
</evidence>
<evidence type="ECO:0000259" key="16">
    <source>
        <dbReference type="PROSITE" id="PS50206"/>
    </source>
</evidence>
<dbReference type="CDD" id="cd01563">
    <property type="entry name" value="Thr-synth_1"/>
    <property type="match status" value="1"/>
</dbReference>
<dbReference type="InterPro" id="IPR004450">
    <property type="entry name" value="Thr_synthase-like"/>
</dbReference>
<dbReference type="InterPro" id="IPR001763">
    <property type="entry name" value="Rhodanese-like_dom"/>
</dbReference>
<dbReference type="PIRSF" id="PIRSF038945">
    <property type="entry name" value="Thr_synthase"/>
    <property type="match status" value="1"/>
</dbReference>
<feature type="binding site" evidence="14">
    <location>
        <position position="90"/>
    </location>
    <ligand>
        <name>pyridoxal 5'-phosphate</name>
        <dbReference type="ChEBI" id="CHEBI:597326"/>
    </ligand>
</feature>
<evidence type="ECO:0000256" key="14">
    <source>
        <dbReference type="PIRSR" id="PIRSR038945-1"/>
    </source>
</evidence>